<dbReference type="EMBL" id="HACM01004319">
    <property type="protein sequence ID" value="CRZ04761.1"/>
    <property type="molecule type" value="Transcribed_RNA"/>
</dbReference>
<evidence type="ECO:0000313" key="2">
    <source>
        <dbReference type="EMBL" id="CRZ04761.1"/>
    </source>
</evidence>
<accession>A0A0H5QT98</accession>
<sequence length="102" mass="11160">RVIAERVRSAIMLQHRQKETGQDRPAASEESEMGQLLPTGYSLDVPAHSLMALGRTRGMAVTNNDASGDPTALKYDISCAVRLLSYLHTFCNDAHSFSNPGR</sequence>
<feature type="region of interest" description="Disordered" evidence="1">
    <location>
        <begin position="13"/>
        <end position="38"/>
    </location>
</feature>
<feature type="non-terminal residue" evidence="2">
    <location>
        <position position="1"/>
    </location>
</feature>
<evidence type="ECO:0000256" key="1">
    <source>
        <dbReference type="SAM" id="MobiDB-lite"/>
    </source>
</evidence>
<reference evidence="2" key="1">
    <citation type="submission" date="2015-04" db="EMBL/GenBank/DDBJ databases">
        <title>The genome sequence of the plant pathogenic Rhizarian Plasmodiophora brassicae reveals insights in its biotrophic life cycle and the origin of chitin synthesis.</title>
        <authorList>
            <person name="Schwelm A."/>
            <person name="Fogelqvist J."/>
            <person name="Knaust A."/>
            <person name="Julke S."/>
            <person name="Lilja T."/>
            <person name="Dhandapani V."/>
            <person name="Bonilla-Rosso G."/>
            <person name="Karlsson M."/>
            <person name="Shevchenko A."/>
            <person name="Choi S.R."/>
            <person name="Kim H.G."/>
            <person name="Park J.Y."/>
            <person name="Lim Y.P."/>
            <person name="Ludwig-Muller J."/>
            <person name="Dixelius C."/>
        </authorList>
    </citation>
    <scope>NUCLEOTIDE SEQUENCE</scope>
    <source>
        <tissue evidence="2">Potato root galls</tissue>
    </source>
</reference>
<protein>
    <submittedName>
        <fullName evidence="2">Uncharacterized protein</fullName>
    </submittedName>
</protein>
<dbReference type="AlphaFoldDB" id="A0A0H5QT98"/>
<proteinExistence type="predicted"/>
<name>A0A0H5QT98_9EUKA</name>
<organism evidence="2">
    <name type="scientific">Spongospora subterranea</name>
    <dbReference type="NCBI Taxonomy" id="70186"/>
    <lineage>
        <taxon>Eukaryota</taxon>
        <taxon>Sar</taxon>
        <taxon>Rhizaria</taxon>
        <taxon>Endomyxa</taxon>
        <taxon>Phytomyxea</taxon>
        <taxon>Plasmodiophorida</taxon>
        <taxon>Plasmodiophoridae</taxon>
        <taxon>Spongospora</taxon>
    </lineage>
</organism>